<evidence type="ECO:0000256" key="1">
    <source>
        <dbReference type="SAM" id="MobiDB-lite"/>
    </source>
</evidence>
<sequence>MATTLMTRINLMILFVIQLAHFSLSEMLTFNNTGLDGSVTIYQMDSDTYATVVITYLVVLIIAGCCVVCIVYFGVKLLENVTGKSRYIHLTGQPPLPLPPKPTSVTKTGSKPSSGTIRS</sequence>
<feature type="region of interest" description="Disordered" evidence="1">
    <location>
        <begin position="91"/>
        <end position="119"/>
    </location>
</feature>
<proteinExistence type="predicted"/>
<keyword evidence="2" id="KW-0472">Membrane</keyword>
<evidence type="ECO:0000313" key="4">
    <source>
        <dbReference type="EMBL" id="CAD7634927.1"/>
    </source>
</evidence>
<keyword evidence="2" id="KW-0812">Transmembrane</keyword>
<evidence type="ECO:0000256" key="2">
    <source>
        <dbReference type="SAM" id="Phobius"/>
    </source>
</evidence>
<dbReference type="EMBL" id="OC870215">
    <property type="protein sequence ID" value="CAD7634927.1"/>
    <property type="molecule type" value="Genomic_DNA"/>
</dbReference>
<evidence type="ECO:0000313" key="5">
    <source>
        <dbReference type="Proteomes" id="UP000759131"/>
    </source>
</evidence>
<name>A0A7R9Q806_9ACAR</name>
<feature type="compositionally biased region" description="Polar residues" evidence="1">
    <location>
        <begin position="103"/>
        <end position="119"/>
    </location>
</feature>
<keyword evidence="3" id="KW-0732">Signal</keyword>
<feature type="transmembrane region" description="Helical" evidence="2">
    <location>
        <begin position="49"/>
        <end position="75"/>
    </location>
</feature>
<keyword evidence="2" id="KW-1133">Transmembrane helix</keyword>
<protein>
    <submittedName>
        <fullName evidence="4">Uncharacterized protein</fullName>
    </submittedName>
</protein>
<feature type="chain" id="PRO_5035592945" evidence="3">
    <location>
        <begin position="26"/>
        <end position="119"/>
    </location>
</feature>
<dbReference type="EMBL" id="CAJPIZ010015640">
    <property type="protein sequence ID" value="CAG2115357.1"/>
    <property type="molecule type" value="Genomic_DNA"/>
</dbReference>
<evidence type="ECO:0000256" key="3">
    <source>
        <dbReference type="SAM" id="SignalP"/>
    </source>
</evidence>
<dbReference type="Proteomes" id="UP000759131">
    <property type="component" value="Unassembled WGS sequence"/>
</dbReference>
<dbReference type="AlphaFoldDB" id="A0A7R9Q806"/>
<feature type="signal peptide" evidence="3">
    <location>
        <begin position="1"/>
        <end position="25"/>
    </location>
</feature>
<gene>
    <name evidence="4" type="ORF">OSB1V03_LOCUS15319</name>
</gene>
<keyword evidence="5" id="KW-1185">Reference proteome</keyword>
<organism evidence="4">
    <name type="scientific">Medioppia subpectinata</name>
    <dbReference type="NCBI Taxonomy" id="1979941"/>
    <lineage>
        <taxon>Eukaryota</taxon>
        <taxon>Metazoa</taxon>
        <taxon>Ecdysozoa</taxon>
        <taxon>Arthropoda</taxon>
        <taxon>Chelicerata</taxon>
        <taxon>Arachnida</taxon>
        <taxon>Acari</taxon>
        <taxon>Acariformes</taxon>
        <taxon>Sarcoptiformes</taxon>
        <taxon>Oribatida</taxon>
        <taxon>Brachypylina</taxon>
        <taxon>Oppioidea</taxon>
        <taxon>Oppiidae</taxon>
        <taxon>Medioppia</taxon>
    </lineage>
</organism>
<accession>A0A7R9Q806</accession>
<reference evidence="4" key="1">
    <citation type="submission" date="2020-11" db="EMBL/GenBank/DDBJ databases">
        <authorList>
            <person name="Tran Van P."/>
        </authorList>
    </citation>
    <scope>NUCLEOTIDE SEQUENCE</scope>
</reference>